<dbReference type="PANTHER" id="PTHR33923">
    <property type="entry name" value="CALMODULIN-BINDING PROTEIN-RELATED"/>
    <property type="match status" value="1"/>
</dbReference>
<feature type="compositionally biased region" description="Polar residues" evidence="1">
    <location>
        <begin position="20"/>
        <end position="41"/>
    </location>
</feature>
<comment type="caution">
    <text evidence="3">The sequence shown here is derived from an EMBL/GenBank/DDBJ whole genome shotgun (WGS) entry which is preliminary data.</text>
</comment>
<feature type="region of interest" description="Disordered" evidence="1">
    <location>
        <begin position="154"/>
        <end position="236"/>
    </location>
</feature>
<name>A0A2P6RTC4_ROSCH</name>
<feature type="region of interest" description="Disordered" evidence="1">
    <location>
        <begin position="273"/>
        <end position="293"/>
    </location>
</feature>
<dbReference type="SMART" id="SM01054">
    <property type="entry name" value="CaM_binding"/>
    <property type="match status" value="2"/>
</dbReference>
<reference evidence="3 4" key="1">
    <citation type="journal article" date="2018" name="Nat. Genet.">
        <title>The Rosa genome provides new insights in the design of modern roses.</title>
        <authorList>
            <person name="Bendahmane M."/>
        </authorList>
    </citation>
    <scope>NUCLEOTIDE SEQUENCE [LARGE SCALE GENOMIC DNA]</scope>
    <source>
        <strain evidence="4">cv. Old Blush</strain>
    </source>
</reference>
<feature type="compositionally biased region" description="Polar residues" evidence="1">
    <location>
        <begin position="940"/>
        <end position="969"/>
    </location>
</feature>
<dbReference type="STRING" id="74649.A0A2P6RTC4"/>
<organism evidence="3 4">
    <name type="scientific">Rosa chinensis</name>
    <name type="common">China rose</name>
    <dbReference type="NCBI Taxonomy" id="74649"/>
    <lineage>
        <taxon>Eukaryota</taxon>
        <taxon>Viridiplantae</taxon>
        <taxon>Streptophyta</taxon>
        <taxon>Embryophyta</taxon>
        <taxon>Tracheophyta</taxon>
        <taxon>Spermatophyta</taxon>
        <taxon>Magnoliopsida</taxon>
        <taxon>eudicotyledons</taxon>
        <taxon>Gunneridae</taxon>
        <taxon>Pentapetalae</taxon>
        <taxon>rosids</taxon>
        <taxon>fabids</taxon>
        <taxon>Rosales</taxon>
        <taxon>Rosaceae</taxon>
        <taxon>Rosoideae</taxon>
        <taxon>Rosoideae incertae sedis</taxon>
        <taxon>Rosa</taxon>
    </lineage>
</organism>
<feature type="compositionally biased region" description="Polar residues" evidence="1">
    <location>
        <begin position="118"/>
        <end position="134"/>
    </location>
</feature>
<keyword evidence="4" id="KW-1185">Reference proteome</keyword>
<dbReference type="EMBL" id="PDCK01000040">
    <property type="protein sequence ID" value="PRQ49687.1"/>
    <property type="molecule type" value="Genomic_DNA"/>
</dbReference>
<dbReference type="PANTHER" id="PTHR33923:SF3">
    <property type="entry name" value="CALMODULIN BINDING PROTEIN PICBP"/>
    <property type="match status" value="1"/>
</dbReference>
<evidence type="ECO:0000313" key="3">
    <source>
        <dbReference type="EMBL" id="PRQ49687.1"/>
    </source>
</evidence>
<dbReference type="GO" id="GO:0005516">
    <property type="term" value="F:calmodulin binding"/>
    <property type="evidence" value="ECO:0007669"/>
    <property type="project" value="InterPro"/>
</dbReference>
<accession>A0A2P6RTC4</accession>
<keyword evidence="3" id="KW-0808">Transferase</keyword>
<dbReference type="InterPro" id="IPR012417">
    <property type="entry name" value="CaM-bd_dom_pln"/>
</dbReference>
<feature type="domain" description="Calmodulin-binding" evidence="2">
    <location>
        <begin position="1156"/>
        <end position="1270"/>
    </location>
</feature>
<feature type="region of interest" description="Disordered" evidence="1">
    <location>
        <begin position="1"/>
        <end position="134"/>
    </location>
</feature>
<dbReference type="OMA" id="YQHMASG"/>
<evidence type="ECO:0000313" key="4">
    <source>
        <dbReference type="Proteomes" id="UP000238479"/>
    </source>
</evidence>
<dbReference type="GO" id="GO:0004683">
    <property type="term" value="F:calcium/calmodulin-dependent protein kinase activity"/>
    <property type="evidence" value="ECO:0007669"/>
    <property type="project" value="UniProtKB-EC"/>
</dbReference>
<proteinExistence type="predicted"/>
<keyword evidence="3" id="KW-0418">Kinase</keyword>
<dbReference type="EC" id="2.7.11.17" evidence="3"/>
<feature type="region of interest" description="Disordered" evidence="1">
    <location>
        <begin position="527"/>
        <end position="565"/>
    </location>
</feature>
<feature type="compositionally biased region" description="Acidic residues" evidence="1">
    <location>
        <begin position="8"/>
        <end position="19"/>
    </location>
</feature>
<feature type="region of interest" description="Disordered" evidence="1">
    <location>
        <begin position="596"/>
        <end position="664"/>
    </location>
</feature>
<sequence>MTSKEELEVGEAGESDDSQMPEQFPMTATESYVLQNQNGRSSRGEPELQKKLNKLRSIKLGKSPSRKRSKRRSNDATADDPQSSARVLVRRSSFKPVNNLTRMSSVKFKNPLVRKSSGGAQLNHLNKYRSSSSSPNFLKETCCSIEKRTQFQGSPRFSSESSYCSTSNSTPNSAHKSARLSRTKSKTRVLRNRSGMSESPDLGVQRATCSSALKHSKSPPEVKDLHAEGSESEGASATMPCPFTYCSLHGHRHATVPPLKSLISIRRRLLKTQNGLKQTTRSPRRAKKSGKIKEDEMNQMVSIGDDEVHGTTSVLVEKLGPEELLQVLDETCSKDKDNYDLSNVSKKLFGEASEESVQETSDLATVEQHALVSPPSLGDLCPEGCCIGTASEVTNTDIKEEKCLASCHNEGVDITCTDKLNSSSPKSIPEDVESVVCTTVKLPDEVVESTSDNESHENNCASGCEPPEEQTAIEQKYGSLVTDKSGSVELDKNEGAECGMQAKNHKYITMWKLMYKHAVKGNTADVGNPLPLHGDPVEGTTGVLETDNSSFPETDEHTASTNHSAGDQELELCQQNAIDLVQDAFDKILLPEVQDSSYDDQSVTSDINSDQEGLQLRKDEGGKHRTLTSGDSSEDRMVQNPEETQSEAENSNAPKEKVVEDKLEQNTPKRWSSLKKFILLKRFVKAIEKVRNLSYRKPHYLPLDPDPEAEKINLRRQEIDDKKSADEWMLDYALQKVISKLPPSQQRRVALLVEAFETVLPFPDIRTDQRSKSIDSTAADLQACNGLPVQNADETGKESDSGTSAKILFGSMSCPEENLSKCTDKFIDVKMDQQRSPVKSLMLNESSAGDCSTKTEVDIPAFGATDEDQQGTHVYIKNGDGEETVFSIDHTEFPNVSSSESKDPQFCKGTSLKQEEDGSTSYEVLENEKVQETPTEHTSHISVSSLDRGNMNSDVESSNGAESDLSTEGSNGGGTSAKSGFFQGSSPPEESHSESNADVTHVTQLEKQNYTRLWYFVYKHMVSSIAEKDGDEAHDGADEEQGIDTNTLPRAEVDRELSLTNQHADNKKNELRRIETVKMVEKAIDEILLPENQDESEDDQSNNRDLISDQEPPENKVGIEGKSFATFSYFAKDSFRESKKKAGEDPKQILLKSDNAVIEDVEKEVLMVEEKPKQKMSKNWRNLKKMILLNRFIKALEKGKKSNPRGPKYLLLEPDPETEKVNLKHQNMDERKNAEEWMLDYALQKAVAKLTPARNRKVALLVEAFETVIPNNGIPNPFKPEVIC</sequence>
<feature type="compositionally biased region" description="Low complexity" evidence="1">
    <location>
        <begin position="158"/>
        <end position="173"/>
    </location>
</feature>
<feature type="compositionally biased region" description="Basic and acidic residues" evidence="1">
    <location>
        <begin position="654"/>
        <end position="664"/>
    </location>
</feature>
<feature type="compositionally biased region" description="Basic residues" evidence="1">
    <location>
        <begin position="51"/>
        <end position="71"/>
    </location>
</feature>
<feature type="domain" description="Calmodulin-binding" evidence="2">
    <location>
        <begin position="647"/>
        <end position="761"/>
    </location>
</feature>
<feature type="region of interest" description="Disordered" evidence="1">
    <location>
        <begin position="1029"/>
        <end position="1064"/>
    </location>
</feature>
<dbReference type="Pfam" id="PF07839">
    <property type="entry name" value="CaM_binding"/>
    <property type="match status" value="2"/>
</dbReference>
<feature type="compositionally biased region" description="Polar residues" evidence="1">
    <location>
        <begin position="95"/>
        <end position="104"/>
    </location>
</feature>
<feature type="region of interest" description="Disordered" evidence="1">
    <location>
        <begin position="893"/>
        <end position="998"/>
    </location>
</feature>
<feature type="compositionally biased region" description="Basic and acidic residues" evidence="1">
    <location>
        <begin position="926"/>
        <end position="939"/>
    </location>
</feature>
<feature type="compositionally biased region" description="Basic and acidic residues" evidence="1">
    <location>
        <begin position="218"/>
        <end position="229"/>
    </location>
</feature>
<evidence type="ECO:0000259" key="2">
    <source>
        <dbReference type="SMART" id="SM01054"/>
    </source>
</evidence>
<gene>
    <name evidence="3" type="ORF">RchiOBHm_Chr2g0124711</name>
</gene>
<feature type="compositionally biased region" description="Polar residues" evidence="1">
    <location>
        <begin position="596"/>
        <end position="612"/>
    </location>
</feature>
<dbReference type="InterPro" id="IPR044681">
    <property type="entry name" value="PICBP-like"/>
</dbReference>
<feature type="compositionally biased region" description="Polar residues" evidence="1">
    <location>
        <begin position="641"/>
        <end position="653"/>
    </location>
</feature>
<dbReference type="Gramene" id="PRQ49687">
    <property type="protein sequence ID" value="PRQ49687"/>
    <property type="gene ID" value="RchiOBHm_Chr2g0124711"/>
</dbReference>
<dbReference type="Proteomes" id="UP000238479">
    <property type="component" value="Chromosome 2"/>
</dbReference>
<protein>
    <submittedName>
        <fullName evidence="3">Putative calcium/calmodulin-dependent protein kinase</fullName>
        <ecNumber evidence="3">2.7.11.17</ecNumber>
    </submittedName>
</protein>
<feature type="region of interest" description="Disordered" evidence="1">
    <location>
        <begin position="1087"/>
        <end position="1118"/>
    </location>
</feature>
<feature type="compositionally biased region" description="Basic residues" evidence="1">
    <location>
        <begin position="176"/>
        <end position="191"/>
    </location>
</feature>
<evidence type="ECO:0000256" key="1">
    <source>
        <dbReference type="SAM" id="MobiDB-lite"/>
    </source>
</evidence>